<keyword evidence="1" id="KW-0812">Transmembrane</keyword>
<dbReference type="STRING" id="1660.APY09_00770"/>
<reference evidence="2 3" key="1">
    <citation type="submission" date="2018-06" db="EMBL/GenBank/DDBJ databases">
        <authorList>
            <consortium name="Pathogen Informatics"/>
            <person name="Doyle S."/>
        </authorList>
    </citation>
    <scope>NUCLEOTIDE SEQUENCE [LARGE SCALE GENOMIC DNA]</scope>
    <source>
        <strain evidence="2 3">NCTC9935</strain>
    </source>
</reference>
<keyword evidence="1" id="KW-1133">Transmembrane helix</keyword>
<dbReference type="AlphaFoldDB" id="A0A2X0VPW5"/>
<accession>A0A2X0VPW5</accession>
<evidence type="ECO:0000313" key="2">
    <source>
        <dbReference type="EMBL" id="SPT55771.1"/>
    </source>
</evidence>
<evidence type="ECO:0000256" key="1">
    <source>
        <dbReference type="SAM" id="Phobius"/>
    </source>
</evidence>
<evidence type="ECO:0000313" key="3">
    <source>
        <dbReference type="Proteomes" id="UP000250192"/>
    </source>
</evidence>
<keyword evidence="3" id="KW-1185">Reference proteome</keyword>
<dbReference type="RefSeq" id="WP_111823817.1">
    <property type="nucleotide sequence ID" value="NZ_CAUQLB010000009.1"/>
</dbReference>
<dbReference type="GeneID" id="93758628"/>
<protein>
    <submittedName>
        <fullName evidence="2">Uncharacterized protein</fullName>
    </submittedName>
</protein>
<sequence>MQFDETGPNTHTRRYWVSATIGIGAMLVFAILSILLVLGVVLGSPAIRPIADSLFPWSLVVLAIAGGAMFVANVRQRT</sequence>
<dbReference type="Proteomes" id="UP000250192">
    <property type="component" value="Unassembled WGS sequence"/>
</dbReference>
<feature type="transmembrane region" description="Helical" evidence="1">
    <location>
        <begin position="21"/>
        <end position="42"/>
    </location>
</feature>
<dbReference type="EMBL" id="UAPR01000004">
    <property type="protein sequence ID" value="SPT55771.1"/>
    <property type="molecule type" value="Genomic_DNA"/>
</dbReference>
<keyword evidence="1" id="KW-0472">Membrane</keyword>
<dbReference type="OrthoDB" id="3256671at2"/>
<proteinExistence type="predicted"/>
<name>A0A2X0VPW5_9ACTO</name>
<organism evidence="2 3">
    <name type="scientific">Schaalia odontolytica</name>
    <dbReference type="NCBI Taxonomy" id="1660"/>
    <lineage>
        <taxon>Bacteria</taxon>
        <taxon>Bacillati</taxon>
        <taxon>Actinomycetota</taxon>
        <taxon>Actinomycetes</taxon>
        <taxon>Actinomycetales</taxon>
        <taxon>Actinomycetaceae</taxon>
        <taxon>Schaalia</taxon>
    </lineage>
</organism>
<gene>
    <name evidence="2" type="ORF">NCTC9935_01281</name>
</gene>
<feature type="transmembrane region" description="Helical" evidence="1">
    <location>
        <begin position="54"/>
        <end position="74"/>
    </location>
</feature>